<dbReference type="RefSeq" id="WP_035023745.1">
    <property type="nucleotide sequence ID" value="NZ_CP084916.1"/>
</dbReference>
<accession>A0A1H0YMN7</accession>
<evidence type="ECO:0000259" key="4">
    <source>
        <dbReference type="PROSITE" id="PS50995"/>
    </source>
</evidence>
<dbReference type="Proteomes" id="UP000199481">
    <property type="component" value="Unassembled WGS sequence"/>
</dbReference>
<evidence type="ECO:0000313" key="5">
    <source>
        <dbReference type="EMBL" id="SDQ16434.1"/>
    </source>
</evidence>
<keyword evidence="6" id="KW-1185">Reference proteome</keyword>
<evidence type="ECO:0000313" key="6">
    <source>
        <dbReference type="Proteomes" id="UP000199481"/>
    </source>
</evidence>
<dbReference type="SUPFAM" id="SSF46785">
    <property type="entry name" value="Winged helix' DNA-binding domain"/>
    <property type="match status" value="1"/>
</dbReference>
<name>A0A1H0YMN7_9LACT</name>
<dbReference type="SMART" id="SM00347">
    <property type="entry name" value="HTH_MARR"/>
    <property type="match status" value="1"/>
</dbReference>
<dbReference type="InterPro" id="IPR036390">
    <property type="entry name" value="WH_DNA-bd_sf"/>
</dbReference>
<dbReference type="PANTHER" id="PTHR42756">
    <property type="entry name" value="TRANSCRIPTIONAL REGULATOR, MARR"/>
    <property type="match status" value="1"/>
</dbReference>
<dbReference type="GO" id="GO:0003700">
    <property type="term" value="F:DNA-binding transcription factor activity"/>
    <property type="evidence" value="ECO:0007669"/>
    <property type="project" value="InterPro"/>
</dbReference>
<dbReference type="PROSITE" id="PS50995">
    <property type="entry name" value="HTH_MARR_2"/>
    <property type="match status" value="1"/>
</dbReference>
<evidence type="ECO:0000256" key="2">
    <source>
        <dbReference type="ARBA" id="ARBA00023125"/>
    </source>
</evidence>
<proteinExistence type="predicted"/>
<gene>
    <name evidence="5" type="ORF">SAMN04487752_1046</name>
</gene>
<dbReference type="PANTHER" id="PTHR42756:SF1">
    <property type="entry name" value="TRANSCRIPTIONAL REPRESSOR OF EMRAB OPERON"/>
    <property type="match status" value="1"/>
</dbReference>
<dbReference type="Gene3D" id="1.10.10.10">
    <property type="entry name" value="Winged helix-like DNA-binding domain superfamily/Winged helix DNA-binding domain"/>
    <property type="match status" value="1"/>
</dbReference>
<dbReference type="GO" id="GO:0003677">
    <property type="term" value="F:DNA binding"/>
    <property type="evidence" value="ECO:0007669"/>
    <property type="project" value="UniProtKB-KW"/>
</dbReference>
<dbReference type="PRINTS" id="PR00598">
    <property type="entry name" value="HTHMARR"/>
</dbReference>
<dbReference type="CDD" id="cd00090">
    <property type="entry name" value="HTH_ARSR"/>
    <property type="match status" value="1"/>
</dbReference>
<sequence length="147" mass="17267">MKNNTLASLTWLRLLRFTNQSNQLSNEFLKRFNLTSAQFDVLVQIQVYQPLTQTELAQRVTVTQGGISRMLSRLEKEGYVMRTQEWKQKTISLSSKGTQVLEKAMPEQLDFQTSLFEDSLTKEELKNLYNMLTRLYKNNERKELPPE</sequence>
<dbReference type="OrthoDB" id="158803at2"/>
<reference evidence="6" key="1">
    <citation type="submission" date="2016-10" db="EMBL/GenBank/DDBJ databases">
        <authorList>
            <person name="Varghese N."/>
            <person name="Submissions S."/>
        </authorList>
    </citation>
    <scope>NUCLEOTIDE SEQUENCE [LARGE SCALE GENOMIC DNA]</scope>
    <source>
        <strain evidence="6">MPL-11</strain>
    </source>
</reference>
<dbReference type="Pfam" id="PF01047">
    <property type="entry name" value="MarR"/>
    <property type="match status" value="1"/>
</dbReference>
<evidence type="ECO:0000256" key="1">
    <source>
        <dbReference type="ARBA" id="ARBA00023015"/>
    </source>
</evidence>
<dbReference type="EMBL" id="FNJW01000008">
    <property type="protein sequence ID" value="SDQ16434.1"/>
    <property type="molecule type" value="Genomic_DNA"/>
</dbReference>
<keyword evidence="1" id="KW-0805">Transcription regulation</keyword>
<dbReference type="InterPro" id="IPR036388">
    <property type="entry name" value="WH-like_DNA-bd_sf"/>
</dbReference>
<evidence type="ECO:0000256" key="3">
    <source>
        <dbReference type="ARBA" id="ARBA00023163"/>
    </source>
</evidence>
<feature type="domain" description="HTH marR-type" evidence="4">
    <location>
        <begin position="1"/>
        <end position="137"/>
    </location>
</feature>
<protein>
    <submittedName>
        <fullName evidence="5">DNA-binding transcriptional regulator, MarR family</fullName>
    </submittedName>
</protein>
<dbReference type="InterPro" id="IPR011991">
    <property type="entry name" value="ArsR-like_HTH"/>
</dbReference>
<dbReference type="InterPro" id="IPR000835">
    <property type="entry name" value="HTH_MarR-typ"/>
</dbReference>
<keyword evidence="3" id="KW-0804">Transcription</keyword>
<organism evidence="5 6">
    <name type="scientific">Carnobacterium viridans</name>
    <dbReference type="NCBI Taxonomy" id="174587"/>
    <lineage>
        <taxon>Bacteria</taxon>
        <taxon>Bacillati</taxon>
        <taxon>Bacillota</taxon>
        <taxon>Bacilli</taxon>
        <taxon>Lactobacillales</taxon>
        <taxon>Carnobacteriaceae</taxon>
        <taxon>Carnobacterium</taxon>
    </lineage>
</organism>
<dbReference type="AlphaFoldDB" id="A0A1H0YMN7"/>
<keyword evidence="2 5" id="KW-0238">DNA-binding</keyword>